<proteinExistence type="inferred from homology"/>
<organism evidence="12 13">
    <name type="scientific">Aurantiacibacter atlanticus</name>
    <dbReference type="NCBI Taxonomy" id="1648404"/>
    <lineage>
        <taxon>Bacteria</taxon>
        <taxon>Pseudomonadati</taxon>
        <taxon>Pseudomonadota</taxon>
        <taxon>Alphaproteobacteria</taxon>
        <taxon>Sphingomonadales</taxon>
        <taxon>Erythrobacteraceae</taxon>
        <taxon>Aurantiacibacter</taxon>
    </lineage>
</organism>
<accession>A0A0H4W0B4</accession>
<reference evidence="12 13" key="1">
    <citation type="journal article" date="2015" name="Int. J. Syst. Evol. Microbiol.">
        <title>Erythrobacter atlanticus sp. nov., a bacterium from ocean sediment able to degrade polycyclic aromatic hydrocarbons.</title>
        <authorList>
            <person name="Zhuang L."/>
            <person name="Liu Y."/>
            <person name="Wang L."/>
            <person name="Wang W."/>
            <person name="Shao Z."/>
        </authorList>
    </citation>
    <scope>NUCLEOTIDE SEQUENCE [LARGE SCALE GENOMIC DNA]</scope>
    <source>
        <strain evidence="13">s21-N3</strain>
    </source>
</reference>
<reference evidence="13" key="2">
    <citation type="submission" date="2015-04" db="EMBL/GenBank/DDBJ databases">
        <title>The complete genome sequence of Erythrobacter sp. s21-N3.</title>
        <authorList>
            <person name="Zhuang L."/>
            <person name="Liu Y."/>
            <person name="Shao Z."/>
        </authorList>
    </citation>
    <scope>NUCLEOTIDE SEQUENCE [LARGE SCALE GENOMIC DNA]</scope>
    <source>
        <strain evidence="13">s21-N3</strain>
    </source>
</reference>
<dbReference type="InterPro" id="IPR029510">
    <property type="entry name" value="Ald_DH_CS_GLU"/>
</dbReference>
<evidence type="ECO:0000256" key="1">
    <source>
        <dbReference type="ARBA" id="ARBA00009986"/>
    </source>
</evidence>
<keyword evidence="2" id="KW-0058">Aromatic hydrocarbons catabolism</keyword>
<dbReference type="Pfam" id="PF00171">
    <property type="entry name" value="Aldedh"/>
    <property type="match status" value="1"/>
</dbReference>
<dbReference type="InterPro" id="IPR016160">
    <property type="entry name" value="Ald_DH_CS_CYS"/>
</dbReference>
<feature type="domain" description="Aldehyde dehydrogenase" evidence="11">
    <location>
        <begin position="16"/>
        <end position="469"/>
    </location>
</feature>
<dbReference type="Gene3D" id="3.40.309.10">
    <property type="entry name" value="Aldehyde Dehydrogenase, Chain A, domain 2"/>
    <property type="match status" value="1"/>
</dbReference>
<dbReference type="Proteomes" id="UP000059113">
    <property type="component" value="Chromosome"/>
</dbReference>
<keyword evidence="13" id="KW-1185">Reference proteome</keyword>
<comment type="similarity">
    <text evidence="1 10">Belongs to the aldehyde dehydrogenase family.</text>
</comment>
<dbReference type="RefSeq" id="WP_048886470.1">
    <property type="nucleotide sequence ID" value="NZ_CP011310.1"/>
</dbReference>
<evidence type="ECO:0000256" key="4">
    <source>
        <dbReference type="ARBA" id="ARBA00023027"/>
    </source>
</evidence>
<dbReference type="CDD" id="cd07150">
    <property type="entry name" value="ALDH_VaniDH_like"/>
    <property type="match status" value="1"/>
</dbReference>
<evidence type="ECO:0000256" key="7">
    <source>
        <dbReference type="ARBA" id="ARBA00066992"/>
    </source>
</evidence>
<evidence type="ECO:0000313" key="13">
    <source>
        <dbReference type="Proteomes" id="UP000059113"/>
    </source>
</evidence>
<evidence type="ECO:0000259" key="11">
    <source>
        <dbReference type="Pfam" id="PF00171"/>
    </source>
</evidence>
<dbReference type="PANTHER" id="PTHR42986">
    <property type="entry name" value="BENZALDEHYDE DEHYDROGENASE YFMT"/>
    <property type="match status" value="1"/>
</dbReference>
<dbReference type="GO" id="GO:0018485">
    <property type="term" value="F:salicylaldehyde dehydrogenase (NAD+) activity"/>
    <property type="evidence" value="ECO:0007669"/>
    <property type="project" value="UniProtKB-EC"/>
</dbReference>
<dbReference type="PANTHER" id="PTHR42986:SF1">
    <property type="entry name" value="BENZALDEHYDE DEHYDROGENASE YFMT"/>
    <property type="match status" value="1"/>
</dbReference>
<dbReference type="PROSITE" id="PS00687">
    <property type="entry name" value="ALDEHYDE_DEHYDR_GLU"/>
    <property type="match status" value="1"/>
</dbReference>
<dbReference type="PROSITE" id="PS00070">
    <property type="entry name" value="ALDEHYDE_DEHYDR_CYS"/>
    <property type="match status" value="1"/>
</dbReference>
<dbReference type="EMBL" id="CP011310">
    <property type="protein sequence ID" value="AKQ42923.1"/>
    <property type="molecule type" value="Genomic_DNA"/>
</dbReference>
<dbReference type="InterPro" id="IPR016161">
    <property type="entry name" value="Ald_DH/histidinol_DH"/>
</dbReference>
<evidence type="ECO:0000256" key="8">
    <source>
        <dbReference type="ARBA" id="ARBA00070319"/>
    </source>
</evidence>
<dbReference type="PATRIC" id="fig|1648404.4.peg.2937"/>
<gene>
    <name evidence="12" type="ORF">CP97_14110</name>
</gene>
<dbReference type="FunFam" id="3.40.605.10:FF:000007">
    <property type="entry name" value="NAD/NADP-dependent betaine aldehyde dehydrogenase"/>
    <property type="match status" value="1"/>
</dbReference>
<dbReference type="KEGG" id="ery:CP97_14110"/>
<evidence type="ECO:0000313" key="12">
    <source>
        <dbReference type="EMBL" id="AKQ42923.1"/>
    </source>
</evidence>
<dbReference type="FunFam" id="3.40.309.10:FF:000010">
    <property type="entry name" value="Gamma-aminobutyraldehyde dehydrogenase"/>
    <property type="match status" value="1"/>
</dbReference>
<dbReference type="STRING" id="1648404.CP97_14110"/>
<comment type="pathway">
    <text evidence="5">Aromatic compound metabolism; naphthalene degradation.</text>
</comment>
<protein>
    <recommendedName>
        <fullName evidence="8">Salicylaldehyde dehydrogenase</fullName>
        <ecNumber evidence="7">1.2.1.65</ecNumber>
    </recommendedName>
</protein>
<evidence type="ECO:0000256" key="2">
    <source>
        <dbReference type="ARBA" id="ARBA00022797"/>
    </source>
</evidence>
<name>A0A0H4W0B4_9SPHN</name>
<keyword evidence="4" id="KW-0520">NAD</keyword>
<comment type="catalytic activity">
    <reaction evidence="6">
        <text>salicylaldehyde + NAD(+) + H2O = salicylate + NADH + 2 H(+)</text>
        <dbReference type="Rhea" id="RHEA:18537"/>
        <dbReference type="ChEBI" id="CHEBI:15377"/>
        <dbReference type="ChEBI" id="CHEBI:15378"/>
        <dbReference type="ChEBI" id="CHEBI:16008"/>
        <dbReference type="ChEBI" id="CHEBI:30762"/>
        <dbReference type="ChEBI" id="CHEBI:57540"/>
        <dbReference type="ChEBI" id="CHEBI:57945"/>
        <dbReference type="EC" id="1.2.1.65"/>
    </reaction>
</comment>
<dbReference type="AlphaFoldDB" id="A0A0H4W0B4"/>
<feature type="active site" evidence="9">
    <location>
        <position position="248"/>
    </location>
</feature>
<dbReference type="InterPro" id="IPR016162">
    <property type="entry name" value="Ald_DH_N"/>
</dbReference>
<keyword evidence="3 10" id="KW-0560">Oxidoreductase</keyword>
<dbReference type="SUPFAM" id="SSF53720">
    <property type="entry name" value="ALDH-like"/>
    <property type="match status" value="1"/>
</dbReference>
<evidence type="ECO:0000256" key="5">
    <source>
        <dbReference type="ARBA" id="ARBA00035632"/>
    </source>
</evidence>
<sequence>MKNLEHWIGGAAISSSTENYFDDLNPIDDSVFSRVPAGTAEDVDRAVEAAHQAFLTHRDTPAAVREEWLTKAAAIMERDVAIFADILVDEIGSPIAKAGFETRFAVGFLRAAAGVPRRVRGETIPSDTPGRFSMSLRQPVGVVAGITPFNVPLIKGIKQSAMAIATGNAFVLLPSEASPMVAAQLAKLWKEAGVPDGLFNVVYGNGADIGDDLTGHPKVSAITFTGSSRVGKHIAEIAARRLKKYTLELGGKSPLIVSADADIDQAVNAALFSIFMYQGQVCMGASRIYVERPIFDKFAKAFSAATKNAKIGDLREPTTMLGPIISERQRERVRRHIDDARAKGADVLAGGEWTGNCCSATVLQGVTDDMTVFAEETFGPVTSLYPFDSLDEVIELANDTEYGLSASIFTRDIDKALRFAQRAEAGMVHINAPTLYDEPHVPFGGIKASGFGREGTEADLEIMTEWKWVTIQSADGGAGGH</sequence>
<evidence type="ECO:0000256" key="6">
    <source>
        <dbReference type="ARBA" id="ARBA00050596"/>
    </source>
</evidence>
<dbReference type="Gene3D" id="3.40.605.10">
    <property type="entry name" value="Aldehyde Dehydrogenase, Chain A, domain 1"/>
    <property type="match status" value="1"/>
</dbReference>
<dbReference type="OrthoDB" id="9761688at2"/>
<evidence type="ECO:0000256" key="10">
    <source>
        <dbReference type="RuleBase" id="RU003345"/>
    </source>
</evidence>
<evidence type="ECO:0000256" key="9">
    <source>
        <dbReference type="PROSITE-ProRule" id="PRU10007"/>
    </source>
</evidence>
<dbReference type="EC" id="1.2.1.65" evidence="7"/>
<evidence type="ECO:0000256" key="3">
    <source>
        <dbReference type="ARBA" id="ARBA00023002"/>
    </source>
</evidence>
<dbReference type="InterPro" id="IPR015590">
    <property type="entry name" value="Aldehyde_DH_dom"/>
</dbReference>
<dbReference type="InterPro" id="IPR016163">
    <property type="entry name" value="Ald_DH_C"/>
</dbReference>